<evidence type="ECO:0000313" key="7">
    <source>
        <dbReference type="Proteomes" id="UP000807306"/>
    </source>
</evidence>
<dbReference type="InterPro" id="IPR007568">
    <property type="entry name" value="RTA1"/>
</dbReference>
<feature type="transmembrane region" description="Helical" evidence="5">
    <location>
        <begin position="133"/>
        <end position="156"/>
    </location>
</feature>
<feature type="transmembrane region" description="Helical" evidence="5">
    <location>
        <begin position="88"/>
        <end position="112"/>
    </location>
</feature>
<keyword evidence="3 5" id="KW-1133">Transmembrane helix</keyword>
<accession>A0A9P6ETK2</accession>
<reference evidence="6" key="1">
    <citation type="submission" date="2020-11" db="EMBL/GenBank/DDBJ databases">
        <authorList>
            <consortium name="DOE Joint Genome Institute"/>
            <person name="Ahrendt S."/>
            <person name="Riley R."/>
            <person name="Andreopoulos W."/>
            <person name="Labutti K."/>
            <person name="Pangilinan J."/>
            <person name="Ruiz-Duenas F.J."/>
            <person name="Barrasa J.M."/>
            <person name="Sanchez-Garcia M."/>
            <person name="Camarero S."/>
            <person name="Miyauchi S."/>
            <person name="Serrano A."/>
            <person name="Linde D."/>
            <person name="Babiker R."/>
            <person name="Drula E."/>
            <person name="Ayuso-Fernandez I."/>
            <person name="Pacheco R."/>
            <person name="Padilla G."/>
            <person name="Ferreira P."/>
            <person name="Barriuso J."/>
            <person name="Kellner H."/>
            <person name="Castanera R."/>
            <person name="Alfaro M."/>
            <person name="Ramirez L."/>
            <person name="Pisabarro A.G."/>
            <person name="Kuo A."/>
            <person name="Tritt A."/>
            <person name="Lipzen A."/>
            <person name="He G."/>
            <person name="Yan M."/>
            <person name="Ng V."/>
            <person name="Cullen D."/>
            <person name="Martin F."/>
            <person name="Rosso M.-N."/>
            <person name="Henrissat B."/>
            <person name="Hibbett D."/>
            <person name="Martinez A.T."/>
            <person name="Grigoriev I.V."/>
        </authorList>
    </citation>
    <scope>NUCLEOTIDE SEQUENCE</scope>
    <source>
        <strain evidence="6">CBS 506.95</strain>
    </source>
</reference>
<feature type="transmembrane region" description="Helical" evidence="5">
    <location>
        <begin position="56"/>
        <end position="76"/>
    </location>
</feature>
<feature type="transmembrane region" description="Helical" evidence="5">
    <location>
        <begin position="31"/>
        <end position="49"/>
    </location>
</feature>
<evidence type="ECO:0000313" key="6">
    <source>
        <dbReference type="EMBL" id="KAF9534640.1"/>
    </source>
</evidence>
<name>A0A9P6ETK2_9AGAR</name>
<dbReference type="Proteomes" id="UP000807306">
    <property type="component" value="Unassembled WGS sequence"/>
</dbReference>
<gene>
    <name evidence="6" type="ORF">CPB83DRAFT_842658</name>
</gene>
<evidence type="ECO:0000256" key="1">
    <source>
        <dbReference type="ARBA" id="ARBA00004141"/>
    </source>
</evidence>
<feature type="transmembrane region" description="Helical" evidence="5">
    <location>
        <begin position="257"/>
        <end position="275"/>
    </location>
</feature>
<dbReference type="OrthoDB" id="3358017at2759"/>
<comment type="subcellular location">
    <subcellularLocation>
        <location evidence="1">Membrane</location>
        <topology evidence="1">Multi-pass membrane protein</topology>
    </subcellularLocation>
</comment>
<organism evidence="6 7">
    <name type="scientific">Crepidotus variabilis</name>
    <dbReference type="NCBI Taxonomy" id="179855"/>
    <lineage>
        <taxon>Eukaryota</taxon>
        <taxon>Fungi</taxon>
        <taxon>Dikarya</taxon>
        <taxon>Basidiomycota</taxon>
        <taxon>Agaricomycotina</taxon>
        <taxon>Agaricomycetes</taxon>
        <taxon>Agaricomycetidae</taxon>
        <taxon>Agaricales</taxon>
        <taxon>Agaricineae</taxon>
        <taxon>Crepidotaceae</taxon>
        <taxon>Crepidotus</taxon>
    </lineage>
</organism>
<evidence type="ECO:0000256" key="2">
    <source>
        <dbReference type="ARBA" id="ARBA00022692"/>
    </source>
</evidence>
<keyword evidence="4 5" id="KW-0472">Membrane</keyword>
<dbReference type="GO" id="GO:0005886">
    <property type="term" value="C:plasma membrane"/>
    <property type="evidence" value="ECO:0007669"/>
    <property type="project" value="TreeGrafter"/>
</dbReference>
<protein>
    <submittedName>
        <fullName evidence="6">RTA1-like protein</fullName>
    </submittedName>
</protein>
<feature type="transmembrane region" description="Helical" evidence="5">
    <location>
        <begin position="168"/>
        <end position="192"/>
    </location>
</feature>
<proteinExistence type="predicted"/>
<dbReference type="Pfam" id="PF04479">
    <property type="entry name" value="RTA1"/>
    <property type="match status" value="1"/>
</dbReference>
<evidence type="ECO:0000256" key="4">
    <source>
        <dbReference type="ARBA" id="ARBA00023136"/>
    </source>
</evidence>
<dbReference type="GO" id="GO:0000324">
    <property type="term" value="C:fungal-type vacuole"/>
    <property type="evidence" value="ECO:0007669"/>
    <property type="project" value="TreeGrafter"/>
</dbReference>
<dbReference type="PANTHER" id="PTHR31465:SF9">
    <property type="entry name" value="SPHINGOID LONG-CHAIN BASE TRANSPORTER RSB1"/>
    <property type="match status" value="1"/>
</dbReference>
<keyword evidence="7" id="KW-1185">Reference proteome</keyword>
<evidence type="ECO:0000256" key="3">
    <source>
        <dbReference type="ARBA" id="ARBA00022989"/>
    </source>
</evidence>
<dbReference type="PANTHER" id="PTHR31465">
    <property type="entry name" value="PROTEIN RTA1-RELATED"/>
    <property type="match status" value="1"/>
</dbReference>
<comment type="caution">
    <text evidence="6">The sequence shown here is derived from an EMBL/GenBank/DDBJ whole genome shotgun (WGS) entry which is preliminary data.</text>
</comment>
<sequence>MVNGIPPNLPPDVVKQIIEDNSPYNYIPSQTVAIIVLVLFSVSTITHVAQAAWFRTWWLLPTAAFCGIIEILGWSGRLWSSISPFLEIPFQIQITCTIVAPTPLLAANFVIFGRIIERLGSQYSRLTPKWYTIIFCTCDVISLVIQGIGGGLAATADTLENANKGGNIMLGGIAFQLGVIIIFTLCATEFFIRYFKGAPIRAVQPGSRSTGEFTSRLKIMTGAMSFVTVVLFIRAIYRTIELSDGWNGRIIATQVYFNVLDGAMVILAIYTYNIFHPGLLLHEPGRNSSSENVTQVHYNANENESKPEFKPVHSA</sequence>
<dbReference type="EMBL" id="MU157825">
    <property type="protein sequence ID" value="KAF9534640.1"/>
    <property type="molecule type" value="Genomic_DNA"/>
</dbReference>
<dbReference type="AlphaFoldDB" id="A0A9P6ETK2"/>
<feature type="transmembrane region" description="Helical" evidence="5">
    <location>
        <begin position="217"/>
        <end position="237"/>
    </location>
</feature>
<keyword evidence="2 5" id="KW-0812">Transmembrane</keyword>
<evidence type="ECO:0000256" key="5">
    <source>
        <dbReference type="SAM" id="Phobius"/>
    </source>
</evidence>